<evidence type="ECO:0000313" key="1">
    <source>
        <dbReference type="EMBL" id="UTV28737.1"/>
    </source>
</evidence>
<dbReference type="Proteomes" id="UP001057998">
    <property type="component" value="Chromosome 1"/>
</dbReference>
<dbReference type="RefSeq" id="WP_255390056.1">
    <property type="nucleotide sequence ID" value="NZ_CP101508.1"/>
</dbReference>
<gene>
    <name evidence="1" type="ORF">NNL38_05680</name>
</gene>
<proteinExistence type="predicted"/>
<reference evidence="1" key="1">
    <citation type="submission" date="2022-07" db="EMBL/GenBank/DDBJ databases">
        <title>Genome sequencing of Photobacterium atrarenae GJH2-4.</title>
        <authorList>
            <person name="Park S.-J."/>
        </authorList>
    </citation>
    <scope>NUCLEOTIDE SEQUENCE</scope>
    <source>
        <strain evidence="1">GJH2-4</strain>
    </source>
</reference>
<dbReference type="EMBL" id="CP101508">
    <property type="protein sequence ID" value="UTV28737.1"/>
    <property type="molecule type" value="Genomic_DNA"/>
</dbReference>
<name>A0ABY5GJI3_9GAMM</name>
<organism evidence="1 2">
    <name type="scientific">Photobacterium atrarenae</name>
    <dbReference type="NCBI Taxonomy" id="865757"/>
    <lineage>
        <taxon>Bacteria</taxon>
        <taxon>Pseudomonadati</taxon>
        <taxon>Pseudomonadota</taxon>
        <taxon>Gammaproteobacteria</taxon>
        <taxon>Vibrionales</taxon>
        <taxon>Vibrionaceae</taxon>
        <taxon>Photobacterium</taxon>
    </lineage>
</organism>
<keyword evidence="2" id="KW-1185">Reference proteome</keyword>
<sequence length="58" mass="6825">MNDAQSYDPHPESEMVFNIFLYEKIEQFKTFWNMALSLRNLPIICPEMVSQGRGFPGR</sequence>
<evidence type="ECO:0000313" key="2">
    <source>
        <dbReference type="Proteomes" id="UP001057998"/>
    </source>
</evidence>
<protein>
    <submittedName>
        <fullName evidence="1">Uncharacterized protein</fullName>
    </submittedName>
</protein>
<accession>A0ABY5GJI3</accession>